<evidence type="ECO:0000313" key="2">
    <source>
        <dbReference type="Proteomes" id="UP000261812"/>
    </source>
</evidence>
<dbReference type="AlphaFoldDB" id="A0A7D6ESN7"/>
<name>A0A7D6ESN7_9CYAN</name>
<keyword evidence="2" id="KW-1185">Reference proteome</keyword>
<reference evidence="2" key="1">
    <citation type="submission" date="2018-09" db="EMBL/GenBank/DDBJ databases">
        <title>Complete genome sequence of thermophilic cyanobacteria strain Thermosynechococcus elongatus PKUAC-SCTE542.</title>
        <authorList>
            <person name="Liang Y."/>
            <person name="Tang J."/>
            <person name="Daroch M."/>
        </authorList>
    </citation>
    <scope>NUCLEOTIDE SEQUENCE [LARGE SCALE GENOMIC DNA]</scope>
    <source>
        <strain evidence="2">E542</strain>
    </source>
</reference>
<dbReference type="Pfam" id="PF06051">
    <property type="entry name" value="DUF928"/>
    <property type="match status" value="1"/>
</dbReference>
<dbReference type="KEGG" id="tsq:D3A95_10055"/>
<protein>
    <submittedName>
        <fullName evidence="1">DUF928 domain-containing protein</fullName>
    </submittedName>
</protein>
<evidence type="ECO:0000313" key="1">
    <source>
        <dbReference type="EMBL" id="QLL29382.1"/>
    </source>
</evidence>
<dbReference type="InterPro" id="IPR010328">
    <property type="entry name" value="DUF928"/>
</dbReference>
<proteinExistence type="predicted"/>
<dbReference type="EMBL" id="CP032152">
    <property type="protein sequence ID" value="QLL29382.1"/>
    <property type="molecule type" value="Genomic_DNA"/>
</dbReference>
<dbReference type="Proteomes" id="UP000261812">
    <property type="component" value="Chromosome"/>
</dbReference>
<organism evidence="1 2">
    <name type="scientific">Thermosynechococcus sichuanensis E542</name>
    <dbReference type="NCBI Taxonomy" id="2016101"/>
    <lineage>
        <taxon>Bacteria</taxon>
        <taxon>Bacillati</taxon>
        <taxon>Cyanobacteriota</taxon>
        <taxon>Cyanophyceae</taxon>
        <taxon>Acaryochloridales</taxon>
        <taxon>Thermosynechococcaceae</taxon>
        <taxon>Thermosynechococcus</taxon>
        <taxon>Thermosynechococcus sichuanensis</taxon>
    </lineage>
</organism>
<sequence>MKRPIFTSLRYFVPWSLAVLILNAGLSWAGFTPPKNLSRPGNREGAATRGICKVQTAANEPDLTTLVPASNIGLTVANRPTFYWYLPANNYQALEFALFQTLANGTQVQIYRQQFPMANRPRLDSITLAGDVPPLQEGVDYRWTVSLICNPSDPDPSQIRFVEGWVQRVALPETLEKQLHQASPLQRYDLLASNGLWYDALDALVKLRQEQPNDTKINTLWTELMTTEGVGLHRLSNLAIAQGSQRNLSNLR</sequence>
<gene>
    <name evidence="1" type="ORF">D3A95_10055</name>
</gene>
<accession>A0A7D6ESN7</accession>
<dbReference type="RefSeq" id="WP_181494873.1">
    <property type="nucleotide sequence ID" value="NZ_CP032152.1"/>
</dbReference>